<dbReference type="Gene3D" id="2.60.40.10">
    <property type="entry name" value="Immunoglobulins"/>
    <property type="match status" value="3"/>
</dbReference>
<evidence type="ECO:0000256" key="2">
    <source>
        <dbReference type="ARBA" id="ARBA00007810"/>
    </source>
</evidence>
<dbReference type="SMART" id="SM00409">
    <property type="entry name" value="IG"/>
    <property type="match status" value="2"/>
</dbReference>
<protein>
    <recommendedName>
        <fullName evidence="13">Ig-like domain-containing protein</fullName>
    </recommendedName>
</protein>
<dbReference type="GO" id="GO:0005912">
    <property type="term" value="C:adherens junction"/>
    <property type="evidence" value="ECO:0000318"/>
    <property type="project" value="GO_Central"/>
</dbReference>
<organism evidence="14 15">
    <name type="scientific">Oryzias latipes</name>
    <name type="common">Japanese rice fish</name>
    <name type="synonym">Japanese killifish</name>
    <dbReference type="NCBI Taxonomy" id="8090"/>
    <lineage>
        <taxon>Eukaryota</taxon>
        <taxon>Metazoa</taxon>
        <taxon>Chordata</taxon>
        <taxon>Craniata</taxon>
        <taxon>Vertebrata</taxon>
        <taxon>Euteleostomi</taxon>
        <taxon>Actinopterygii</taxon>
        <taxon>Neopterygii</taxon>
        <taxon>Teleostei</taxon>
        <taxon>Neoteleostei</taxon>
        <taxon>Acanthomorphata</taxon>
        <taxon>Ovalentaria</taxon>
        <taxon>Atherinomorphae</taxon>
        <taxon>Beloniformes</taxon>
        <taxon>Adrianichthyidae</taxon>
        <taxon>Oryziinae</taxon>
        <taxon>Oryzias</taxon>
    </lineage>
</organism>
<evidence type="ECO:0000313" key="15">
    <source>
        <dbReference type="Proteomes" id="UP000001038"/>
    </source>
</evidence>
<evidence type="ECO:0000313" key="14">
    <source>
        <dbReference type="Ensembl" id="ENSORLP00000043782.1"/>
    </source>
</evidence>
<dbReference type="Pfam" id="PF13927">
    <property type="entry name" value="Ig_3"/>
    <property type="match status" value="1"/>
</dbReference>
<keyword evidence="10" id="KW-0325">Glycoprotein</keyword>
<dbReference type="GO" id="GO:0098631">
    <property type="term" value="F:cell adhesion mediator activity"/>
    <property type="evidence" value="ECO:0000318"/>
    <property type="project" value="GO_Central"/>
</dbReference>
<dbReference type="GeneTree" id="ENSGT00940000164822"/>
<evidence type="ECO:0000256" key="1">
    <source>
        <dbReference type="ARBA" id="ARBA00004167"/>
    </source>
</evidence>
<dbReference type="SMART" id="SM00406">
    <property type="entry name" value="IGv"/>
    <property type="match status" value="1"/>
</dbReference>
<gene>
    <name evidence="14" type="primary">LOC105358571</name>
</gene>
<evidence type="ECO:0000256" key="8">
    <source>
        <dbReference type="ARBA" id="ARBA00023136"/>
    </source>
</evidence>
<dbReference type="InterPro" id="IPR013162">
    <property type="entry name" value="CD80_C2-set"/>
</dbReference>
<keyword evidence="15" id="KW-1185">Reference proteome</keyword>
<reference evidence="14" key="3">
    <citation type="submission" date="2025-09" db="UniProtKB">
        <authorList>
            <consortium name="Ensembl"/>
        </authorList>
    </citation>
    <scope>IDENTIFICATION</scope>
    <source>
        <strain evidence="14">Hd-rR</strain>
    </source>
</reference>
<dbReference type="InterPro" id="IPR036179">
    <property type="entry name" value="Ig-like_dom_sf"/>
</dbReference>
<dbReference type="SUPFAM" id="SSF48726">
    <property type="entry name" value="Immunoglobulin"/>
    <property type="match status" value="3"/>
</dbReference>
<dbReference type="InterPro" id="IPR013783">
    <property type="entry name" value="Ig-like_fold"/>
</dbReference>
<evidence type="ECO:0000256" key="6">
    <source>
        <dbReference type="ARBA" id="ARBA00022889"/>
    </source>
</evidence>
<dbReference type="GO" id="GO:0005886">
    <property type="term" value="C:plasma membrane"/>
    <property type="evidence" value="ECO:0000318"/>
    <property type="project" value="GO_Central"/>
</dbReference>
<evidence type="ECO:0000256" key="3">
    <source>
        <dbReference type="ARBA" id="ARBA00022692"/>
    </source>
</evidence>
<comment type="subcellular location">
    <subcellularLocation>
        <location evidence="1">Membrane</location>
        <topology evidence="1">Single-pass membrane protein</topology>
    </subcellularLocation>
</comment>
<feature type="domain" description="Ig-like" evidence="13">
    <location>
        <begin position="130"/>
        <end position="213"/>
    </location>
</feature>
<dbReference type="PANTHER" id="PTHR23277:SF106">
    <property type="entry name" value="NECTIN-1 ISOFORM X1-RELATED"/>
    <property type="match status" value="1"/>
</dbReference>
<dbReference type="GO" id="GO:0007157">
    <property type="term" value="P:heterophilic cell-cell adhesion via plasma membrane cell adhesion molecules"/>
    <property type="evidence" value="ECO:0000318"/>
    <property type="project" value="GO_Central"/>
</dbReference>
<dbReference type="Pfam" id="PF08205">
    <property type="entry name" value="C2-set_2"/>
    <property type="match status" value="1"/>
</dbReference>
<dbReference type="Pfam" id="PF07686">
    <property type="entry name" value="V-set"/>
    <property type="match status" value="1"/>
</dbReference>
<accession>A0A3B3IJA1</accession>
<dbReference type="InterPro" id="IPR003598">
    <property type="entry name" value="Ig_sub2"/>
</dbReference>
<dbReference type="FunCoup" id="A0A3B3IJA1">
    <property type="interactions" value="111"/>
</dbReference>
<dbReference type="InterPro" id="IPR003599">
    <property type="entry name" value="Ig_sub"/>
</dbReference>
<dbReference type="Ensembl" id="ENSORLT00000037983.1">
    <property type="protein sequence ID" value="ENSORLP00000043782.1"/>
    <property type="gene ID" value="ENSORLG00000027779.1"/>
</dbReference>
<dbReference type="InterPro" id="IPR007110">
    <property type="entry name" value="Ig-like_dom"/>
</dbReference>
<dbReference type="GeneID" id="105358571"/>
<evidence type="ECO:0000256" key="4">
    <source>
        <dbReference type="ARBA" id="ARBA00022729"/>
    </source>
</evidence>
<dbReference type="SMART" id="SM00408">
    <property type="entry name" value="IGc2"/>
    <property type="match status" value="2"/>
</dbReference>
<feature type="domain" description="Ig-like" evidence="13">
    <location>
        <begin position="218"/>
        <end position="309"/>
    </location>
</feature>
<keyword evidence="5" id="KW-0677">Repeat</keyword>
<keyword evidence="3 11" id="KW-0812">Transmembrane</keyword>
<evidence type="ECO:0000256" key="11">
    <source>
        <dbReference type="SAM" id="Phobius"/>
    </source>
</evidence>
<dbReference type="KEGG" id="ola:105358571"/>
<dbReference type="GO" id="GO:0007156">
    <property type="term" value="P:homophilic cell adhesion via plasma membrane adhesion molecules"/>
    <property type="evidence" value="ECO:0000318"/>
    <property type="project" value="GO_Central"/>
</dbReference>
<sequence>MKNLLFFLAVALLWRRHEAVVQSGGVLLGSSAILPCHINTNDRLSQITWQRTIKGKAPDDVFLTIQPMIGPSHSNGKDFRFEFIGNFNNKNGTLKFSDVTLNDEGSYTCIFSLFPSGKQSRNSQLVILVPPITNLMDYTPLEGNEEVPLATCTAAASKPKADVRWIKGSLEGKVREELKETQHANGTTTTWSTLLGKPGREMNGQLVKCVISSEATKEDILETNILVHYSPGEVKVTERSADSFECETEANPNATFTWTRAGQSLPESIKVEGGVLQFASKTSDLSGLYQCEAGNMFGNTTSYVFVRFSSESSVFCWVLFGLFVLSGAVGLLYLCWSGKFSDCSKRLPWWKEGPSGPGETNPLH</sequence>
<dbReference type="STRING" id="8090.ENSORLP00000043782"/>
<dbReference type="InParanoid" id="A0A3B3IJA1"/>
<evidence type="ECO:0000256" key="5">
    <source>
        <dbReference type="ARBA" id="ARBA00022737"/>
    </source>
</evidence>
<dbReference type="PROSITE" id="PS50835">
    <property type="entry name" value="IG_LIKE"/>
    <property type="match status" value="3"/>
</dbReference>
<keyword evidence="6" id="KW-0130">Cell adhesion</keyword>
<proteinExistence type="inferred from homology"/>
<feature type="signal peptide" evidence="12">
    <location>
        <begin position="1"/>
        <end position="19"/>
    </location>
</feature>
<evidence type="ECO:0000256" key="7">
    <source>
        <dbReference type="ARBA" id="ARBA00022989"/>
    </source>
</evidence>
<evidence type="ECO:0000256" key="10">
    <source>
        <dbReference type="ARBA" id="ARBA00023180"/>
    </source>
</evidence>
<name>A0A3B3IJA1_ORYLA</name>
<keyword evidence="9" id="KW-1015">Disulfide bond</keyword>
<feature type="domain" description="Ig-like" evidence="13">
    <location>
        <begin position="29"/>
        <end position="126"/>
    </location>
</feature>
<reference evidence="14 15" key="1">
    <citation type="journal article" date="2007" name="Nature">
        <title>The medaka draft genome and insights into vertebrate genome evolution.</title>
        <authorList>
            <person name="Kasahara M."/>
            <person name="Naruse K."/>
            <person name="Sasaki S."/>
            <person name="Nakatani Y."/>
            <person name="Qu W."/>
            <person name="Ahsan B."/>
            <person name="Yamada T."/>
            <person name="Nagayasu Y."/>
            <person name="Doi K."/>
            <person name="Kasai Y."/>
            <person name="Jindo T."/>
            <person name="Kobayashi D."/>
            <person name="Shimada A."/>
            <person name="Toyoda A."/>
            <person name="Kuroki Y."/>
            <person name="Fujiyama A."/>
            <person name="Sasaki T."/>
            <person name="Shimizu A."/>
            <person name="Asakawa S."/>
            <person name="Shimizu N."/>
            <person name="Hashimoto S."/>
            <person name="Yang J."/>
            <person name="Lee Y."/>
            <person name="Matsushima K."/>
            <person name="Sugano S."/>
            <person name="Sakaizumi M."/>
            <person name="Narita T."/>
            <person name="Ohishi K."/>
            <person name="Haga S."/>
            <person name="Ohta F."/>
            <person name="Nomoto H."/>
            <person name="Nogata K."/>
            <person name="Morishita T."/>
            <person name="Endo T."/>
            <person name="Shin-I T."/>
            <person name="Takeda H."/>
            <person name="Morishita S."/>
            <person name="Kohara Y."/>
        </authorList>
    </citation>
    <scope>NUCLEOTIDE SEQUENCE [LARGE SCALE GENOMIC DNA]</scope>
    <source>
        <strain evidence="14 15">Hd-rR</strain>
    </source>
</reference>
<dbReference type="AlphaFoldDB" id="A0A3B3IJA1"/>
<dbReference type="InterPro" id="IPR051427">
    <property type="entry name" value="Nectin/Nectin-like"/>
</dbReference>
<feature type="transmembrane region" description="Helical" evidence="11">
    <location>
        <begin position="317"/>
        <end position="336"/>
    </location>
</feature>
<keyword evidence="7 11" id="KW-1133">Transmembrane helix</keyword>
<dbReference type="PANTHER" id="PTHR23277">
    <property type="entry name" value="NECTIN-RELATED"/>
    <property type="match status" value="1"/>
</dbReference>
<dbReference type="Proteomes" id="UP000001038">
    <property type="component" value="Chromosome 21"/>
</dbReference>
<evidence type="ECO:0000256" key="9">
    <source>
        <dbReference type="ARBA" id="ARBA00023157"/>
    </source>
</evidence>
<reference evidence="14" key="2">
    <citation type="submission" date="2025-08" db="UniProtKB">
        <authorList>
            <consortium name="Ensembl"/>
        </authorList>
    </citation>
    <scope>IDENTIFICATION</scope>
    <source>
        <strain evidence="14">Hd-rR</strain>
    </source>
</reference>
<feature type="chain" id="PRO_5017365671" description="Ig-like domain-containing protein" evidence="12">
    <location>
        <begin position="20"/>
        <end position="364"/>
    </location>
</feature>
<dbReference type="Bgee" id="ENSORLG00000027779">
    <property type="expression patterns" value="Expressed in pharyngeal gill and 12 other cell types or tissues"/>
</dbReference>
<dbReference type="InterPro" id="IPR013106">
    <property type="entry name" value="Ig_V-set"/>
</dbReference>
<keyword evidence="8 11" id="KW-0472">Membrane</keyword>
<dbReference type="RefSeq" id="XP_023806578.1">
    <property type="nucleotide sequence ID" value="XM_023950810.1"/>
</dbReference>
<evidence type="ECO:0000256" key="12">
    <source>
        <dbReference type="SAM" id="SignalP"/>
    </source>
</evidence>
<evidence type="ECO:0000259" key="13">
    <source>
        <dbReference type="PROSITE" id="PS50835"/>
    </source>
</evidence>
<dbReference type="OrthoDB" id="10006996at2759"/>
<comment type="similarity">
    <text evidence="2">Belongs to the nectin family.</text>
</comment>
<keyword evidence="4 12" id="KW-0732">Signal</keyword>